<proteinExistence type="predicted"/>
<feature type="domain" description="SHSP" evidence="1">
    <location>
        <begin position="27"/>
        <end position="138"/>
    </location>
</feature>
<evidence type="ECO:0000259" key="1">
    <source>
        <dbReference type="PROSITE" id="PS01031"/>
    </source>
</evidence>
<evidence type="ECO:0000313" key="2">
    <source>
        <dbReference type="EMBL" id="QHT09801.1"/>
    </source>
</evidence>
<accession>A0A6C0CZP7</accession>
<reference evidence="2" key="1">
    <citation type="journal article" date="2020" name="Nature">
        <title>Giant virus diversity and host interactions through global metagenomics.</title>
        <authorList>
            <person name="Schulz F."/>
            <person name="Roux S."/>
            <person name="Paez-Espino D."/>
            <person name="Jungbluth S."/>
            <person name="Walsh D.A."/>
            <person name="Denef V.J."/>
            <person name="McMahon K.D."/>
            <person name="Konstantinidis K.T."/>
            <person name="Eloe-Fadrosh E.A."/>
            <person name="Kyrpides N.C."/>
            <person name="Woyke T."/>
        </authorList>
    </citation>
    <scope>NUCLEOTIDE SEQUENCE</scope>
    <source>
        <strain evidence="2">GVMAG-M-3300023174-102</strain>
    </source>
</reference>
<dbReference type="Pfam" id="PF00011">
    <property type="entry name" value="HSP20"/>
    <property type="match status" value="1"/>
</dbReference>
<dbReference type="CDD" id="cd06464">
    <property type="entry name" value="ACD_sHsps-like"/>
    <property type="match status" value="1"/>
</dbReference>
<dbReference type="SUPFAM" id="SSF49764">
    <property type="entry name" value="HSP20-like chaperones"/>
    <property type="match status" value="1"/>
</dbReference>
<dbReference type="InterPro" id="IPR008978">
    <property type="entry name" value="HSP20-like_chaperone"/>
</dbReference>
<organism evidence="2">
    <name type="scientific">viral metagenome</name>
    <dbReference type="NCBI Taxonomy" id="1070528"/>
    <lineage>
        <taxon>unclassified sequences</taxon>
        <taxon>metagenomes</taxon>
        <taxon>organismal metagenomes</taxon>
    </lineage>
</organism>
<dbReference type="EMBL" id="MN739515">
    <property type="protein sequence ID" value="QHT09801.1"/>
    <property type="molecule type" value="Genomic_DNA"/>
</dbReference>
<sequence length="138" mass="15729">MSSFSELLYQSFNDNRVLHLLKSQGIDLNTLCKLPYDIVEISNYITIYVDIPGIDEESLEINVDNNNIIITGNRISYYSTKSILVNNISYGKFSKTITLPISVTKKENVHVDRKNGVLIIVVDKLKESENKFKISLKN</sequence>
<dbReference type="PROSITE" id="PS01031">
    <property type="entry name" value="SHSP"/>
    <property type="match status" value="1"/>
</dbReference>
<name>A0A6C0CZP7_9ZZZZ</name>
<dbReference type="Gene3D" id="2.60.40.790">
    <property type="match status" value="1"/>
</dbReference>
<protein>
    <recommendedName>
        <fullName evidence="1">SHSP domain-containing protein</fullName>
    </recommendedName>
</protein>
<dbReference type="InterPro" id="IPR002068">
    <property type="entry name" value="A-crystallin/Hsp20_dom"/>
</dbReference>
<dbReference type="AlphaFoldDB" id="A0A6C0CZP7"/>